<dbReference type="Proteomes" id="UP000183209">
    <property type="component" value="Unassembled WGS sequence"/>
</dbReference>
<reference evidence="1 2" key="1">
    <citation type="submission" date="2016-10" db="EMBL/GenBank/DDBJ databases">
        <authorList>
            <person name="de Groot N.N."/>
        </authorList>
    </citation>
    <scope>NUCLEOTIDE SEQUENCE [LARGE SCALE GENOMIC DNA]</scope>
    <source>
        <strain evidence="1 2">CGMCC 1.6114</strain>
    </source>
</reference>
<evidence type="ECO:0000313" key="1">
    <source>
        <dbReference type="EMBL" id="SFT01435.1"/>
    </source>
</evidence>
<proteinExistence type="predicted"/>
<dbReference type="AlphaFoldDB" id="A0A1I6UJ01"/>
<evidence type="ECO:0000313" key="2">
    <source>
        <dbReference type="Proteomes" id="UP000183209"/>
    </source>
</evidence>
<dbReference type="EMBL" id="FPAG01000007">
    <property type="protein sequence ID" value="SFT01435.1"/>
    <property type="molecule type" value="Genomic_DNA"/>
</dbReference>
<protein>
    <submittedName>
        <fullName evidence="1">Uncharacterized protein</fullName>
    </submittedName>
</protein>
<sequence length="116" mass="13805">MRQRLIKHIVLFAFSFALSGILFFPTILSVAHSLLEHNHFECYDFDSTHFHKKDVECEIFKFKSNYYVDLIPKVFELEDLVLPTVNTFNYYSYLSEYQALHFYLRGPPSFVHNSRA</sequence>
<organism evidence="1 2">
    <name type="scientific">Zhouia amylolytica</name>
    <dbReference type="NCBI Taxonomy" id="376730"/>
    <lineage>
        <taxon>Bacteria</taxon>
        <taxon>Pseudomonadati</taxon>
        <taxon>Bacteroidota</taxon>
        <taxon>Flavobacteriia</taxon>
        <taxon>Flavobacteriales</taxon>
        <taxon>Flavobacteriaceae</taxon>
        <taxon>Zhouia</taxon>
    </lineage>
</organism>
<accession>A0A1I6UJ01</accession>
<gene>
    <name evidence="1" type="ORF">SAMN04487906_2509</name>
</gene>
<name>A0A1I6UJ01_9FLAO</name>